<dbReference type="AlphaFoldDB" id="B0DP76"/>
<organism evidence="2">
    <name type="scientific">Laccaria bicolor (strain S238N-H82 / ATCC MYA-4686)</name>
    <name type="common">Bicoloured deceiver</name>
    <name type="synonym">Laccaria laccata var. bicolor</name>
    <dbReference type="NCBI Taxonomy" id="486041"/>
    <lineage>
        <taxon>Eukaryota</taxon>
        <taxon>Fungi</taxon>
        <taxon>Dikarya</taxon>
        <taxon>Basidiomycota</taxon>
        <taxon>Agaricomycotina</taxon>
        <taxon>Agaricomycetes</taxon>
        <taxon>Agaricomycetidae</taxon>
        <taxon>Agaricales</taxon>
        <taxon>Agaricineae</taxon>
        <taxon>Hydnangiaceae</taxon>
        <taxon>Laccaria</taxon>
    </lineage>
</organism>
<dbReference type="InParanoid" id="B0DP76"/>
<gene>
    <name evidence="1" type="ORF">LACBIDRAFT_331347</name>
</gene>
<dbReference type="GeneID" id="6081320"/>
<keyword evidence="2" id="KW-1185">Reference proteome</keyword>
<evidence type="ECO:0000313" key="1">
    <source>
        <dbReference type="EMBL" id="EDR03636.1"/>
    </source>
</evidence>
<evidence type="ECO:0000313" key="2">
    <source>
        <dbReference type="Proteomes" id="UP000001194"/>
    </source>
</evidence>
<name>B0DP76_LACBS</name>
<dbReference type="Proteomes" id="UP000001194">
    <property type="component" value="Unassembled WGS sequence"/>
</dbReference>
<reference evidence="1 2" key="1">
    <citation type="journal article" date="2008" name="Nature">
        <title>The genome of Laccaria bicolor provides insights into mycorrhizal symbiosis.</title>
        <authorList>
            <person name="Martin F."/>
            <person name="Aerts A."/>
            <person name="Ahren D."/>
            <person name="Brun A."/>
            <person name="Danchin E.G.J."/>
            <person name="Duchaussoy F."/>
            <person name="Gibon J."/>
            <person name="Kohler A."/>
            <person name="Lindquist E."/>
            <person name="Pereda V."/>
            <person name="Salamov A."/>
            <person name="Shapiro H.J."/>
            <person name="Wuyts J."/>
            <person name="Blaudez D."/>
            <person name="Buee M."/>
            <person name="Brokstein P."/>
            <person name="Canbaeck B."/>
            <person name="Cohen D."/>
            <person name="Courty P.E."/>
            <person name="Coutinho P.M."/>
            <person name="Delaruelle C."/>
            <person name="Detter J.C."/>
            <person name="Deveau A."/>
            <person name="DiFazio S."/>
            <person name="Duplessis S."/>
            <person name="Fraissinet-Tachet L."/>
            <person name="Lucic E."/>
            <person name="Frey-Klett P."/>
            <person name="Fourrey C."/>
            <person name="Feussner I."/>
            <person name="Gay G."/>
            <person name="Grimwood J."/>
            <person name="Hoegger P.J."/>
            <person name="Jain P."/>
            <person name="Kilaru S."/>
            <person name="Labbe J."/>
            <person name="Lin Y.C."/>
            <person name="Legue V."/>
            <person name="Le Tacon F."/>
            <person name="Marmeisse R."/>
            <person name="Melayah D."/>
            <person name="Montanini B."/>
            <person name="Muratet M."/>
            <person name="Nehls U."/>
            <person name="Niculita-Hirzel H."/>
            <person name="Oudot-Le Secq M.P."/>
            <person name="Peter M."/>
            <person name="Quesneville H."/>
            <person name="Rajashekar B."/>
            <person name="Reich M."/>
            <person name="Rouhier N."/>
            <person name="Schmutz J."/>
            <person name="Yin T."/>
            <person name="Chalot M."/>
            <person name="Henrissat B."/>
            <person name="Kuees U."/>
            <person name="Lucas S."/>
            <person name="Van de Peer Y."/>
            <person name="Podila G.K."/>
            <person name="Polle A."/>
            <person name="Pukkila P.J."/>
            <person name="Richardson P.M."/>
            <person name="Rouze P."/>
            <person name="Sanders I.R."/>
            <person name="Stajich J.E."/>
            <person name="Tunlid A."/>
            <person name="Tuskan G."/>
            <person name="Grigoriev I.V."/>
        </authorList>
    </citation>
    <scope>NUCLEOTIDE SEQUENCE [LARGE SCALE GENOMIC DNA]</scope>
    <source>
        <strain evidence="2">S238N-H82 / ATCC MYA-4686</strain>
    </source>
</reference>
<sequence>MLMTKHRLKAKRSARCWAKTLEARHSVLLYKLYHLEYWPMLERIDLAWRWLITGLLEEWHYDTLGRGEKDMTGLKVPELLYLEMPSPTGICEGLVQELDSRTLWDEYGIDEDITPFTYHFPRADIHELLSADLLHQLIKGTFKDHLVQWVGNYLYLEHGEIKLTVAKFSIAAAPAFPGIHCFPHGRRFKQWMGDDSKALMKVYLPAISGFVPTKMCPGVHPTGFNLPRQHSLVHLIKQIQEFGAPGGLCSSITESCHITAVKRLWRRSNRYEALGHMLLTNQRLDKLICTCADFVTHAMLPPTHVPPPKPVLIPDDDGDVGVIDEYVAGNVTLARTRAHTYPRGLKDLAQHIQHPELIELTQHFLYDQLHTNDGTSSANVPLQQCPHPSSKISVFHSAVATFYAPSDKSSIRGMRTEHIRSTPSWQKQGLRYDCVLVVDDEDKPGIQGMSVVRVNLLFSFTHDVKTYSCAFVEWFKHVGARPDPETGMWKVKPDTYRNSQRIISVLHLDTFLCGAHILLVFGRDYEVLSVPP</sequence>
<proteinExistence type="predicted"/>
<protein>
    <submittedName>
        <fullName evidence="1">Predicted protein</fullName>
    </submittedName>
</protein>
<dbReference type="Pfam" id="PF18759">
    <property type="entry name" value="Plavaka"/>
    <property type="match status" value="1"/>
</dbReference>
<dbReference type="EMBL" id="DS547123">
    <property type="protein sequence ID" value="EDR03636.1"/>
    <property type="molecule type" value="Genomic_DNA"/>
</dbReference>
<accession>B0DP76</accession>
<dbReference type="RefSeq" id="XP_001885784.1">
    <property type="nucleotide sequence ID" value="XM_001885749.1"/>
</dbReference>
<dbReference type="KEGG" id="lbc:LACBIDRAFT_331347"/>
<dbReference type="HOGENOM" id="CLU_006344_1_2_1"/>
<dbReference type="InterPro" id="IPR041078">
    <property type="entry name" value="Plavaka"/>
</dbReference>
<dbReference type="OrthoDB" id="3187773at2759"/>